<sequence length="374" mass="41831">LFLEGRMGEVSLPPGFRFHPTDEELVGYYLKRKVDRQEIELEVIPEIDLYKFDPWELPDKSFLPRRDMQWFFFCARDKKYPNGSRTNRATGSGYWKATGKDRRVICQPAMALRKTLVFYHGRAPGGRRTDWVMYEYRLYEEISVGLTSFVGDFALCHVVKRSEGGQKKTDAQVESSGKKRTCSPDTDSLGPWRCMSQNTDAFGGSPFCSSQGSVVVASPGEEGIVTETETIMVNTTDQRTSVESHSFMSLISKDFQVEGSIGSSPPTEYGFETSSVGLPLCNPMDFPLVTPGVNLTQETHFLLPSPRTMDSMLLGSNMGSAAFQGIQWDEPRNNQLINGMDPWNFMSSPPICRQGSGDGGEPANLWLDDSMTVH</sequence>
<dbReference type="SUPFAM" id="SSF101941">
    <property type="entry name" value="NAC domain"/>
    <property type="match status" value="1"/>
</dbReference>
<dbReference type="PANTHER" id="PTHR31744:SF208">
    <property type="entry name" value="(WILD MALAYSIAN BANANA) HYPOTHETICAL PROTEIN"/>
    <property type="match status" value="1"/>
</dbReference>
<dbReference type="InterPro" id="IPR036093">
    <property type="entry name" value="NAC_dom_sf"/>
</dbReference>
<evidence type="ECO:0000259" key="7">
    <source>
        <dbReference type="PROSITE" id="PS51005"/>
    </source>
</evidence>
<keyword evidence="3" id="KW-0238">DNA-binding</keyword>
<dbReference type="GO" id="GO:0005634">
    <property type="term" value="C:nucleus"/>
    <property type="evidence" value="ECO:0007669"/>
    <property type="project" value="UniProtKB-SubCell"/>
</dbReference>
<dbReference type="Pfam" id="PF02365">
    <property type="entry name" value="NAM"/>
    <property type="match status" value="1"/>
</dbReference>
<dbReference type="GO" id="GO:0006355">
    <property type="term" value="P:regulation of DNA-templated transcription"/>
    <property type="evidence" value="ECO:0007669"/>
    <property type="project" value="InterPro"/>
</dbReference>
<organism evidence="8 9">
    <name type="scientific">Colocasia esculenta</name>
    <name type="common">Wild taro</name>
    <name type="synonym">Arum esculentum</name>
    <dbReference type="NCBI Taxonomy" id="4460"/>
    <lineage>
        <taxon>Eukaryota</taxon>
        <taxon>Viridiplantae</taxon>
        <taxon>Streptophyta</taxon>
        <taxon>Embryophyta</taxon>
        <taxon>Tracheophyta</taxon>
        <taxon>Spermatophyta</taxon>
        <taxon>Magnoliopsida</taxon>
        <taxon>Liliopsida</taxon>
        <taxon>Araceae</taxon>
        <taxon>Aroideae</taxon>
        <taxon>Colocasieae</taxon>
        <taxon>Colocasia</taxon>
    </lineage>
</organism>
<feature type="region of interest" description="Disordered" evidence="6">
    <location>
        <begin position="354"/>
        <end position="374"/>
    </location>
</feature>
<evidence type="ECO:0000313" key="9">
    <source>
        <dbReference type="Proteomes" id="UP000652761"/>
    </source>
</evidence>
<comment type="subcellular location">
    <subcellularLocation>
        <location evidence="1">Nucleus</location>
    </subcellularLocation>
</comment>
<keyword evidence="9" id="KW-1185">Reference proteome</keyword>
<evidence type="ECO:0000313" key="8">
    <source>
        <dbReference type="EMBL" id="MQL93943.1"/>
    </source>
</evidence>
<gene>
    <name evidence="8" type="ORF">Taro_026597</name>
</gene>
<protein>
    <recommendedName>
        <fullName evidence="7">NAC domain-containing protein</fullName>
    </recommendedName>
</protein>
<evidence type="ECO:0000256" key="1">
    <source>
        <dbReference type="ARBA" id="ARBA00004123"/>
    </source>
</evidence>
<dbReference type="EMBL" id="NMUH01001613">
    <property type="protein sequence ID" value="MQL93943.1"/>
    <property type="molecule type" value="Genomic_DNA"/>
</dbReference>
<dbReference type="OrthoDB" id="1931139at2759"/>
<evidence type="ECO:0000256" key="2">
    <source>
        <dbReference type="ARBA" id="ARBA00023015"/>
    </source>
</evidence>
<dbReference type="FunFam" id="2.170.150.80:FF:000002">
    <property type="entry name" value="Nac domain-containing protein 86"/>
    <property type="match status" value="1"/>
</dbReference>
<name>A0A843VP19_COLES</name>
<comment type="caution">
    <text evidence="8">The sequence shown here is derived from an EMBL/GenBank/DDBJ whole genome shotgun (WGS) entry which is preliminary data.</text>
</comment>
<keyword evidence="2" id="KW-0805">Transcription regulation</keyword>
<evidence type="ECO:0000256" key="3">
    <source>
        <dbReference type="ARBA" id="ARBA00023125"/>
    </source>
</evidence>
<dbReference type="PANTHER" id="PTHR31744">
    <property type="entry name" value="PROTEIN CUP-SHAPED COTYLEDON 2-RELATED"/>
    <property type="match status" value="1"/>
</dbReference>
<dbReference type="InterPro" id="IPR003441">
    <property type="entry name" value="NAC-dom"/>
</dbReference>
<feature type="non-terminal residue" evidence="8">
    <location>
        <position position="374"/>
    </location>
</feature>
<keyword evidence="4" id="KW-0804">Transcription</keyword>
<feature type="domain" description="NAC" evidence="7">
    <location>
        <begin position="12"/>
        <end position="161"/>
    </location>
</feature>
<proteinExistence type="predicted"/>
<evidence type="ECO:0000256" key="5">
    <source>
        <dbReference type="ARBA" id="ARBA00023242"/>
    </source>
</evidence>
<evidence type="ECO:0000256" key="4">
    <source>
        <dbReference type="ARBA" id="ARBA00023163"/>
    </source>
</evidence>
<dbReference type="Proteomes" id="UP000652761">
    <property type="component" value="Unassembled WGS sequence"/>
</dbReference>
<feature type="region of interest" description="Disordered" evidence="6">
    <location>
        <begin position="166"/>
        <end position="185"/>
    </location>
</feature>
<dbReference type="Gene3D" id="2.170.150.80">
    <property type="entry name" value="NAC domain"/>
    <property type="match status" value="1"/>
</dbReference>
<dbReference type="GO" id="GO:0003677">
    <property type="term" value="F:DNA binding"/>
    <property type="evidence" value="ECO:0007669"/>
    <property type="project" value="UniProtKB-KW"/>
</dbReference>
<evidence type="ECO:0000256" key="6">
    <source>
        <dbReference type="SAM" id="MobiDB-lite"/>
    </source>
</evidence>
<dbReference type="AlphaFoldDB" id="A0A843VP19"/>
<accession>A0A843VP19</accession>
<keyword evidence="5" id="KW-0539">Nucleus</keyword>
<dbReference type="PROSITE" id="PS51005">
    <property type="entry name" value="NAC"/>
    <property type="match status" value="1"/>
</dbReference>
<reference evidence="8" key="1">
    <citation type="submission" date="2017-07" db="EMBL/GenBank/DDBJ databases">
        <title>Taro Niue Genome Assembly and Annotation.</title>
        <authorList>
            <person name="Atibalentja N."/>
            <person name="Keating K."/>
            <person name="Fields C.J."/>
        </authorList>
    </citation>
    <scope>NUCLEOTIDE SEQUENCE</scope>
    <source>
        <strain evidence="8">Niue_2</strain>
        <tissue evidence="8">Leaf</tissue>
    </source>
</reference>